<proteinExistence type="predicted"/>
<accession>A0AAV3ZU04</accession>
<reference evidence="1 2" key="1">
    <citation type="journal article" date="2021" name="Elife">
        <title>Chloroplast acquisition without the gene transfer in kleptoplastic sea slugs, Plakobranchus ocellatus.</title>
        <authorList>
            <person name="Maeda T."/>
            <person name="Takahashi S."/>
            <person name="Yoshida T."/>
            <person name="Shimamura S."/>
            <person name="Takaki Y."/>
            <person name="Nagai Y."/>
            <person name="Toyoda A."/>
            <person name="Suzuki Y."/>
            <person name="Arimoto A."/>
            <person name="Ishii H."/>
            <person name="Satoh N."/>
            <person name="Nishiyama T."/>
            <person name="Hasebe M."/>
            <person name="Maruyama T."/>
            <person name="Minagawa J."/>
            <person name="Obokata J."/>
            <person name="Shigenobu S."/>
        </authorList>
    </citation>
    <scope>NUCLEOTIDE SEQUENCE [LARGE SCALE GENOMIC DNA]</scope>
</reference>
<name>A0AAV3ZU04_9GAST</name>
<gene>
    <name evidence="1" type="ORF">PoB_002466200</name>
</gene>
<dbReference type="EMBL" id="BLXT01002832">
    <property type="protein sequence ID" value="GFN98156.1"/>
    <property type="molecule type" value="Genomic_DNA"/>
</dbReference>
<evidence type="ECO:0000313" key="2">
    <source>
        <dbReference type="Proteomes" id="UP000735302"/>
    </source>
</evidence>
<sequence length="79" mass="9306">MYFYCPEKLIVRATLARSKVILPPNLKITPELTNSDNHEKGRRLIARSVFRPFSFSVRKRQMNKACSFYTRIFYSTAET</sequence>
<comment type="caution">
    <text evidence="1">The sequence shown here is derived from an EMBL/GenBank/DDBJ whole genome shotgun (WGS) entry which is preliminary data.</text>
</comment>
<evidence type="ECO:0000313" key="1">
    <source>
        <dbReference type="EMBL" id="GFN98156.1"/>
    </source>
</evidence>
<dbReference type="AlphaFoldDB" id="A0AAV3ZU04"/>
<protein>
    <submittedName>
        <fullName evidence="1">Uncharacterized protein</fullName>
    </submittedName>
</protein>
<dbReference type="Proteomes" id="UP000735302">
    <property type="component" value="Unassembled WGS sequence"/>
</dbReference>
<keyword evidence="2" id="KW-1185">Reference proteome</keyword>
<organism evidence="1 2">
    <name type="scientific">Plakobranchus ocellatus</name>
    <dbReference type="NCBI Taxonomy" id="259542"/>
    <lineage>
        <taxon>Eukaryota</taxon>
        <taxon>Metazoa</taxon>
        <taxon>Spiralia</taxon>
        <taxon>Lophotrochozoa</taxon>
        <taxon>Mollusca</taxon>
        <taxon>Gastropoda</taxon>
        <taxon>Heterobranchia</taxon>
        <taxon>Euthyneura</taxon>
        <taxon>Panpulmonata</taxon>
        <taxon>Sacoglossa</taxon>
        <taxon>Placobranchoidea</taxon>
        <taxon>Plakobranchidae</taxon>
        <taxon>Plakobranchus</taxon>
    </lineage>
</organism>